<dbReference type="PANTHER" id="PTHR19317:SF76">
    <property type="entry name" value="PRA1 FAMILY PROTEIN C"/>
    <property type="match status" value="1"/>
</dbReference>
<dbReference type="Proteomes" id="UP001163823">
    <property type="component" value="Chromosome 4"/>
</dbReference>
<reference evidence="8" key="1">
    <citation type="journal article" date="2023" name="Science">
        <title>Elucidation of the pathway for biosynthesis of saponin adjuvants from the soapbark tree.</title>
        <authorList>
            <person name="Reed J."/>
            <person name="Orme A."/>
            <person name="El-Demerdash A."/>
            <person name="Owen C."/>
            <person name="Martin L.B.B."/>
            <person name="Misra R.C."/>
            <person name="Kikuchi S."/>
            <person name="Rejzek M."/>
            <person name="Martin A.C."/>
            <person name="Harkess A."/>
            <person name="Leebens-Mack J."/>
            <person name="Louveau T."/>
            <person name="Stephenson M.J."/>
            <person name="Osbourn A."/>
        </authorList>
    </citation>
    <scope>NUCLEOTIDE SEQUENCE</scope>
    <source>
        <strain evidence="8">S10</strain>
    </source>
</reference>
<organism evidence="8 9">
    <name type="scientific">Quillaja saponaria</name>
    <name type="common">Soap bark tree</name>
    <dbReference type="NCBI Taxonomy" id="32244"/>
    <lineage>
        <taxon>Eukaryota</taxon>
        <taxon>Viridiplantae</taxon>
        <taxon>Streptophyta</taxon>
        <taxon>Embryophyta</taxon>
        <taxon>Tracheophyta</taxon>
        <taxon>Spermatophyta</taxon>
        <taxon>Magnoliopsida</taxon>
        <taxon>eudicotyledons</taxon>
        <taxon>Gunneridae</taxon>
        <taxon>Pentapetalae</taxon>
        <taxon>rosids</taxon>
        <taxon>fabids</taxon>
        <taxon>Fabales</taxon>
        <taxon>Quillajaceae</taxon>
        <taxon>Quillaja</taxon>
    </lineage>
</organism>
<gene>
    <name evidence="8" type="ORF">O6P43_007815</name>
</gene>
<keyword evidence="9" id="KW-1185">Reference proteome</keyword>
<evidence type="ECO:0000256" key="5">
    <source>
        <dbReference type="ARBA" id="ARBA00022989"/>
    </source>
</evidence>
<comment type="caution">
    <text evidence="8">The sequence shown here is derived from an EMBL/GenBank/DDBJ whole genome shotgun (WGS) entry which is preliminary data.</text>
</comment>
<dbReference type="PANTHER" id="PTHR19317">
    <property type="entry name" value="PRENYLATED RAB ACCEPTOR 1-RELATED"/>
    <property type="match status" value="1"/>
</dbReference>
<dbReference type="GO" id="GO:0005794">
    <property type="term" value="C:Golgi apparatus"/>
    <property type="evidence" value="ECO:0007669"/>
    <property type="project" value="TreeGrafter"/>
</dbReference>
<evidence type="ECO:0000256" key="1">
    <source>
        <dbReference type="ARBA" id="ARBA00002501"/>
    </source>
</evidence>
<evidence type="ECO:0000256" key="3">
    <source>
        <dbReference type="ARBA" id="ARBA00006483"/>
    </source>
</evidence>
<comment type="subcellular location">
    <subcellularLocation>
        <location evidence="2">Endomembrane system</location>
        <topology evidence="2">Multi-pass membrane protein</topology>
    </subcellularLocation>
    <subcellularLocation>
        <location evidence="7">Membrane</location>
        <topology evidence="7">Multi-pass membrane protein</topology>
    </subcellularLocation>
</comment>
<proteinExistence type="inferred from homology"/>
<comment type="function">
    <text evidence="1 7">May be involved in both secretory and endocytic intracellular trafficking in the endosomal/prevacuolar compartments.</text>
</comment>
<protein>
    <recommendedName>
        <fullName evidence="7">PRA1 family protein</fullName>
    </recommendedName>
</protein>
<dbReference type="InterPro" id="IPR004895">
    <property type="entry name" value="Prenylated_rab_accept_PRA1"/>
</dbReference>
<name>A0AAD7M656_QUISA</name>
<dbReference type="EMBL" id="JARAOO010000004">
    <property type="protein sequence ID" value="KAJ7969475.1"/>
    <property type="molecule type" value="Genomic_DNA"/>
</dbReference>
<evidence type="ECO:0000256" key="7">
    <source>
        <dbReference type="RuleBase" id="RU363107"/>
    </source>
</evidence>
<evidence type="ECO:0000313" key="9">
    <source>
        <dbReference type="Proteomes" id="UP001163823"/>
    </source>
</evidence>
<evidence type="ECO:0000313" key="8">
    <source>
        <dbReference type="EMBL" id="KAJ7969475.1"/>
    </source>
</evidence>
<keyword evidence="4 7" id="KW-0812">Transmembrane</keyword>
<keyword evidence="7" id="KW-0813">Transport</keyword>
<dbReference type="GO" id="GO:0016192">
    <property type="term" value="P:vesicle-mediated transport"/>
    <property type="evidence" value="ECO:0007669"/>
    <property type="project" value="TreeGrafter"/>
</dbReference>
<keyword evidence="5 7" id="KW-1133">Transmembrane helix</keyword>
<evidence type="ECO:0000256" key="6">
    <source>
        <dbReference type="ARBA" id="ARBA00023136"/>
    </source>
</evidence>
<evidence type="ECO:0000256" key="2">
    <source>
        <dbReference type="ARBA" id="ARBA00004127"/>
    </source>
</evidence>
<dbReference type="KEGG" id="qsa:O6P43_007815"/>
<sequence length="190" mass="21509">MTTYGTIPSEPTATSNLLFASQAKEWIQTGLATRRPWKEMIYHFQFPTSFLDTIQRIKINAELFRMNYTVIMLFTLFLSLLWHPISLIVFIVMMAAWLFLYFLRDEPLVVFGYMIDERVVMLTLLLVTIGLLFLTEVTDNVIAGLSIGLVVVLAHAVLRDTQDLFSVDQEAGGVVKVPLKHAASSSFTLS</sequence>
<keyword evidence="6 7" id="KW-0472">Membrane</keyword>
<feature type="transmembrane region" description="Helical" evidence="7">
    <location>
        <begin position="115"/>
        <end position="135"/>
    </location>
</feature>
<dbReference type="AlphaFoldDB" id="A0AAD7M656"/>
<dbReference type="Pfam" id="PF03208">
    <property type="entry name" value="PRA1"/>
    <property type="match status" value="1"/>
</dbReference>
<feature type="transmembrane region" description="Helical" evidence="7">
    <location>
        <begin position="141"/>
        <end position="158"/>
    </location>
</feature>
<accession>A0AAD7M656</accession>
<evidence type="ECO:0000256" key="4">
    <source>
        <dbReference type="ARBA" id="ARBA00022692"/>
    </source>
</evidence>
<comment type="similarity">
    <text evidence="3 7">Belongs to the PRA1 family.</text>
</comment>
<dbReference type="GO" id="GO:0016020">
    <property type="term" value="C:membrane"/>
    <property type="evidence" value="ECO:0007669"/>
    <property type="project" value="UniProtKB-SubCell"/>
</dbReference>
<dbReference type="GO" id="GO:0005783">
    <property type="term" value="C:endoplasmic reticulum"/>
    <property type="evidence" value="ECO:0007669"/>
    <property type="project" value="TreeGrafter"/>
</dbReference>